<comment type="similarity">
    <text evidence="1">Belongs to the eukaryotic/archaeal RNase P protein component 2 family.</text>
</comment>
<dbReference type="AlphaFoldDB" id="A0AAQ3WGX2"/>
<dbReference type="InterPro" id="IPR002759">
    <property type="entry name" value="Pop5/Rpp14/Rnp2-like"/>
</dbReference>
<dbReference type="GO" id="GO:0001682">
    <property type="term" value="P:tRNA 5'-leader removal"/>
    <property type="evidence" value="ECO:0007669"/>
    <property type="project" value="InterPro"/>
</dbReference>
<organism evidence="3 4">
    <name type="scientific">Paspalum notatum var. saurae</name>
    <dbReference type="NCBI Taxonomy" id="547442"/>
    <lineage>
        <taxon>Eukaryota</taxon>
        <taxon>Viridiplantae</taxon>
        <taxon>Streptophyta</taxon>
        <taxon>Embryophyta</taxon>
        <taxon>Tracheophyta</taxon>
        <taxon>Spermatophyta</taxon>
        <taxon>Magnoliopsida</taxon>
        <taxon>Liliopsida</taxon>
        <taxon>Poales</taxon>
        <taxon>Poaceae</taxon>
        <taxon>PACMAD clade</taxon>
        <taxon>Panicoideae</taxon>
        <taxon>Andropogonodae</taxon>
        <taxon>Paspaleae</taxon>
        <taxon>Paspalinae</taxon>
        <taxon>Paspalum</taxon>
    </lineage>
</organism>
<protein>
    <submittedName>
        <fullName evidence="3">Uncharacterized protein</fullName>
    </submittedName>
</protein>
<evidence type="ECO:0000313" key="3">
    <source>
        <dbReference type="EMBL" id="WVZ61077.1"/>
    </source>
</evidence>
<dbReference type="FunFam" id="3.30.70.3250:FF:000003">
    <property type="entry name" value="Ribonuclease P/MRP protein subunit POP5"/>
    <property type="match status" value="1"/>
</dbReference>
<dbReference type="EMBL" id="CP144746">
    <property type="protein sequence ID" value="WVZ61077.1"/>
    <property type="molecule type" value="Genomic_DNA"/>
</dbReference>
<dbReference type="GO" id="GO:0005730">
    <property type="term" value="C:nucleolus"/>
    <property type="evidence" value="ECO:0007669"/>
    <property type="project" value="TreeGrafter"/>
</dbReference>
<dbReference type="Proteomes" id="UP001341281">
    <property type="component" value="Chromosome 02"/>
</dbReference>
<keyword evidence="2" id="KW-0819">tRNA processing</keyword>
<evidence type="ECO:0000313" key="4">
    <source>
        <dbReference type="Proteomes" id="UP001341281"/>
    </source>
</evidence>
<keyword evidence="4" id="KW-1185">Reference proteome</keyword>
<dbReference type="SUPFAM" id="SSF160350">
    <property type="entry name" value="Rnp2-like"/>
    <property type="match status" value="1"/>
</dbReference>
<dbReference type="Gene3D" id="3.30.70.3250">
    <property type="entry name" value="Ribonuclease P, Pop5 subunit"/>
    <property type="match status" value="1"/>
</dbReference>
<dbReference type="GO" id="GO:0030681">
    <property type="term" value="C:multimeric ribonuclease P complex"/>
    <property type="evidence" value="ECO:0007669"/>
    <property type="project" value="TreeGrafter"/>
</dbReference>
<proteinExistence type="inferred from homology"/>
<sequence length="308" mass="33719">PQCSAAAASQPLHSGRWNQAIAISKPNQSLRSLEEGVLCSVRQPDLPTLPASRKHWSVTRCAHPAVPSLPAPLRVAAAGRSPDQSRAGVLPRRPQSPALVLADSINPWPHRSILALIASICPSDEISPDRFLLCRHHAPAGVRRQAGASTQERKVAMVHFKNRYMVMEVFIDVGRGEQDPLILTQFNITKAIRDSIQLNFGECGLAASLGSLQVKYVNPVTKLCIIRVSREDHQKVWAAITMVRCIGKIPVSFNLLDVSGSIRGCKKAALECDEAKFEQYKLAAGDRITPEIIQSVQSCYDKIRGLES</sequence>
<name>A0AAQ3WGX2_PASNO</name>
<dbReference type="InterPro" id="IPR038085">
    <property type="entry name" value="Rnp2-like_sf"/>
</dbReference>
<reference evidence="3 4" key="1">
    <citation type="submission" date="2024-02" db="EMBL/GenBank/DDBJ databases">
        <title>High-quality chromosome-scale genome assembly of Pensacola bahiagrass (Paspalum notatum Flugge var. saurae).</title>
        <authorList>
            <person name="Vega J.M."/>
            <person name="Podio M."/>
            <person name="Orjuela J."/>
            <person name="Siena L.A."/>
            <person name="Pessino S.C."/>
            <person name="Combes M.C."/>
            <person name="Mariac C."/>
            <person name="Albertini E."/>
            <person name="Pupilli F."/>
            <person name="Ortiz J.P.A."/>
            <person name="Leblanc O."/>
        </authorList>
    </citation>
    <scope>NUCLEOTIDE SEQUENCE [LARGE SCALE GENOMIC DNA]</scope>
    <source>
        <strain evidence="3">R1</strain>
        <tissue evidence="3">Leaf</tissue>
    </source>
</reference>
<gene>
    <name evidence="3" type="ORF">U9M48_011004</name>
</gene>
<dbReference type="GO" id="GO:0000172">
    <property type="term" value="C:ribonuclease MRP complex"/>
    <property type="evidence" value="ECO:0007669"/>
    <property type="project" value="TreeGrafter"/>
</dbReference>
<dbReference type="Pfam" id="PF01900">
    <property type="entry name" value="RNase_P_Rpp14"/>
    <property type="match status" value="1"/>
</dbReference>
<dbReference type="PANTHER" id="PTHR15441">
    <property type="entry name" value="RIBONUCLEASE P PROTEIN SUBUNIT P14"/>
    <property type="match status" value="1"/>
</dbReference>
<evidence type="ECO:0000256" key="1">
    <source>
        <dbReference type="ARBA" id="ARBA00010800"/>
    </source>
</evidence>
<dbReference type="GO" id="GO:0033204">
    <property type="term" value="F:ribonuclease P RNA binding"/>
    <property type="evidence" value="ECO:0007669"/>
    <property type="project" value="TreeGrafter"/>
</dbReference>
<dbReference type="PANTHER" id="PTHR15441:SF2">
    <property type="entry name" value="RIBONUCLEASE P_MRP PROTEIN SUBUNIT POP5"/>
    <property type="match status" value="1"/>
</dbReference>
<accession>A0AAQ3WGX2</accession>
<evidence type="ECO:0000256" key="2">
    <source>
        <dbReference type="ARBA" id="ARBA00022694"/>
    </source>
</evidence>
<feature type="non-terminal residue" evidence="3">
    <location>
        <position position="1"/>
    </location>
</feature>